<evidence type="ECO:0000313" key="2">
    <source>
        <dbReference type="EMBL" id="TMQ68807.1"/>
    </source>
</evidence>
<feature type="domain" description="FlgD/Vpr Ig-like" evidence="1">
    <location>
        <begin position="1"/>
        <end position="41"/>
    </location>
</feature>
<evidence type="ECO:0000313" key="3">
    <source>
        <dbReference type="Proteomes" id="UP000319836"/>
    </source>
</evidence>
<dbReference type="Pfam" id="PF13860">
    <property type="entry name" value="FlgD_ig"/>
    <property type="match status" value="1"/>
</dbReference>
<dbReference type="AlphaFoldDB" id="A0A538TYS5"/>
<reference evidence="2 3" key="1">
    <citation type="journal article" date="2019" name="Nat. Microbiol.">
        <title>Mediterranean grassland soil C-N compound turnover is dependent on rainfall and depth, and is mediated by genomically divergent microorganisms.</title>
        <authorList>
            <person name="Diamond S."/>
            <person name="Andeer P.F."/>
            <person name="Li Z."/>
            <person name="Crits-Christoph A."/>
            <person name="Burstein D."/>
            <person name="Anantharaman K."/>
            <person name="Lane K.R."/>
            <person name="Thomas B.C."/>
            <person name="Pan C."/>
            <person name="Northen T.R."/>
            <person name="Banfield J.F."/>
        </authorList>
    </citation>
    <scope>NUCLEOTIDE SEQUENCE [LARGE SCALE GENOMIC DNA]</scope>
    <source>
        <strain evidence="2">WS_10</strain>
    </source>
</reference>
<evidence type="ECO:0000259" key="1">
    <source>
        <dbReference type="Pfam" id="PF13860"/>
    </source>
</evidence>
<feature type="non-terminal residue" evidence="2">
    <location>
        <position position="1"/>
    </location>
</feature>
<sequence length="56" mass="5922">AGRAVRTLASSTMSAGPHALVWDGRDASGQRVPAGVYFVRLRIAGRESRGAIVKLE</sequence>
<name>A0A538TYS5_UNCEI</name>
<gene>
    <name evidence="2" type="ORF">E6K80_13810</name>
</gene>
<proteinExistence type="predicted"/>
<dbReference type="EMBL" id="VBPA01000383">
    <property type="protein sequence ID" value="TMQ68807.1"/>
    <property type="molecule type" value="Genomic_DNA"/>
</dbReference>
<dbReference type="Proteomes" id="UP000319836">
    <property type="component" value="Unassembled WGS sequence"/>
</dbReference>
<comment type="caution">
    <text evidence="2">The sequence shown here is derived from an EMBL/GenBank/DDBJ whole genome shotgun (WGS) entry which is preliminary data.</text>
</comment>
<dbReference type="InterPro" id="IPR025965">
    <property type="entry name" value="FlgD/Vpr_Ig-like"/>
</dbReference>
<organism evidence="2 3">
    <name type="scientific">Eiseniibacteriota bacterium</name>
    <dbReference type="NCBI Taxonomy" id="2212470"/>
    <lineage>
        <taxon>Bacteria</taxon>
        <taxon>Candidatus Eiseniibacteriota</taxon>
    </lineage>
</organism>
<accession>A0A538TYS5</accession>
<dbReference type="Gene3D" id="2.60.40.4070">
    <property type="match status" value="1"/>
</dbReference>
<protein>
    <recommendedName>
        <fullName evidence="1">FlgD/Vpr Ig-like domain-containing protein</fullName>
    </recommendedName>
</protein>